<feature type="transmembrane region" description="Helical" evidence="8">
    <location>
        <begin position="39"/>
        <end position="62"/>
    </location>
</feature>
<dbReference type="Pfam" id="PF03006">
    <property type="entry name" value="HlyIII"/>
    <property type="match status" value="1"/>
</dbReference>
<protein>
    <submittedName>
        <fullName evidence="9">Channel protein (Hemolysin III family protein)</fullName>
    </submittedName>
</protein>
<feature type="binding site" evidence="7">
    <location>
        <position position="219"/>
    </location>
    <ligand>
        <name>Zn(2+)</name>
        <dbReference type="ChEBI" id="CHEBI:29105"/>
    </ligand>
</feature>
<evidence type="ECO:0000256" key="6">
    <source>
        <dbReference type="ARBA" id="ARBA00023136"/>
    </source>
</evidence>
<evidence type="ECO:0000256" key="7">
    <source>
        <dbReference type="PIRSR" id="PIRSR604254-1"/>
    </source>
</evidence>
<feature type="binding site" evidence="7">
    <location>
        <position position="90"/>
    </location>
    <ligand>
        <name>Zn(2+)</name>
        <dbReference type="ChEBI" id="CHEBI:29105"/>
    </ligand>
</feature>
<keyword evidence="5 8" id="KW-1133">Transmembrane helix</keyword>
<comment type="similarity">
    <text evidence="2">Belongs to the UPF0073 (Hly-III) family.</text>
</comment>
<proteinExistence type="inferred from homology"/>
<dbReference type="HOGENOM" id="CLU_051078_2_1_7"/>
<sequence length="244" mass="27166">MRELLNLRKTNVKQSLSLCNVGSLRYNGAMFIPREPINAFSHMAGALASVVGLTLLVVVAALNAGVWHIVSFSIFGLALVLMYTASALYHSLHLSPTGLLRLKRLDHIMIFMLIAGTYTPLCLVPLRGPWGWSLFGTVWGMALAGIVLKVFFINIPRWVSTVIYLTMGWLCVVAVYPLVVTLSTGCLFWLGLGGFFYTLGAVIYGVKRPDPWPAILGFHEIWHFFVLAGSICHFWVVFRYLTPM</sequence>
<evidence type="ECO:0000256" key="5">
    <source>
        <dbReference type="ARBA" id="ARBA00022989"/>
    </source>
</evidence>
<dbReference type="AlphaFoldDB" id="C0QB78"/>
<feature type="transmembrane region" description="Helical" evidence="8">
    <location>
        <begin position="186"/>
        <end position="206"/>
    </location>
</feature>
<feature type="transmembrane region" description="Helical" evidence="8">
    <location>
        <begin position="69"/>
        <end position="88"/>
    </location>
</feature>
<dbReference type="GO" id="GO:0005886">
    <property type="term" value="C:plasma membrane"/>
    <property type="evidence" value="ECO:0007669"/>
    <property type="project" value="UniProtKB-SubCell"/>
</dbReference>
<feature type="transmembrane region" description="Helical" evidence="8">
    <location>
        <begin position="133"/>
        <end position="152"/>
    </location>
</feature>
<evidence type="ECO:0000313" key="10">
    <source>
        <dbReference type="Proteomes" id="UP000000442"/>
    </source>
</evidence>
<keyword evidence="10" id="KW-1185">Reference proteome</keyword>
<dbReference type="PANTHER" id="PTHR20855:SF3">
    <property type="entry name" value="LD03007P"/>
    <property type="match status" value="1"/>
</dbReference>
<dbReference type="InterPro" id="IPR005744">
    <property type="entry name" value="Hy-lIII"/>
</dbReference>
<reference evidence="9 10" key="1">
    <citation type="journal article" date="2009" name="Environ. Microbiol.">
        <title>Genome sequence of Desulfobacterium autotrophicum HRM2, a marine sulfate reducer oxidizing organic carbon completely to carbon dioxide.</title>
        <authorList>
            <person name="Strittmatter A.W."/>
            <person name="Liesegang H."/>
            <person name="Rabus R."/>
            <person name="Decker I."/>
            <person name="Amann J."/>
            <person name="Andres S."/>
            <person name="Henne A."/>
            <person name="Fricke W.F."/>
            <person name="Martinez-Arias R."/>
            <person name="Bartels D."/>
            <person name="Goesmann A."/>
            <person name="Krause L."/>
            <person name="Puehler A."/>
            <person name="Klenk H.P."/>
            <person name="Richter M."/>
            <person name="Schuler M."/>
            <person name="Gloeckner F.O."/>
            <person name="Meyerdierks A."/>
            <person name="Gottschalk G."/>
            <person name="Amann R."/>
        </authorList>
    </citation>
    <scope>NUCLEOTIDE SEQUENCE [LARGE SCALE GENOMIC DNA]</scope>
    <source>
        <strain evidence="10">ATCC 43914 / DSM 3382 / HRM2</strain>
    </source>
</reference>
<dbReference type="PANTHER" id="PTHR20855">
    <property type="entry name" value="ADIPOR/PROGESTIN RECEPTOR-RELATED"/>
    <property type="match status" value="1"/>
</dbReference>
<dbReference type="KEGG" id="dat:HRM2_17730"/>
<evidence type="ECO:0000256" key="2">
    <source>
        <dbReference type="ARBA" id="ARBA00008488"/>
    </source>
</evidence>
<dbReference type="EMBL" id="CP001087">
    <property type="protein sequence ID" value="ACN14877.1"/>
    <property type="molecule type" value="Genomic_DNA"/>
</dbReference>
<dbReference type="InterPro" id="IPR004254">
    <property type="entry name" value="AdipoR/HlyIII-related"/>
</dbReference>
<keyword evidence="3" id="KW-1003">Cell membrane</keyword>
<feature type="transmembrane region" description="Helical" evidence="8">
    <location>
        <begin position="158"/>
        <end position="179"/>
    </location>
</feature>
<keyword evidence="7" id="KW-0862">Zinc</keyword>
<feature type="binding site" evidence="7">
    <location>
        <position position="223"/>
    </location>
    <ligand>
        <name>Zn(2+)</name>
        <dbReference type="ChEBI" id="CHEBI:29105"/>
    </ligand>
</feature>
<evidence type="ECO:0000313" key="9">
    <source>
        <dbReference type="EMBL" id="ACN14877.1"/>
    </source>
</evidence>
<accession>C0QB78</accession>
<evidence type="ECO:0000256" key="3">
    <source>
        <dbReference type="ARBA" id="ARBA00022475"/>
    </source>
</evidence>
<evidence type="ECO:0000256" key="1">
    <source>
        <dbReference type="ARBA" id="ARBA00004651"/>
    </source>
</evidence>
<gene>
    <name evidence="9" type="ordered locus">HRM2_17730</name>
</gene>
<dbReference type="Proteomes" id="UP000000442">
    <property type="component" value="Chromosome"/>
</dbReference>
<organism evidence="9 10">
    <name type="scientific">Desulforapulum autotrophicum (strain ATCC 43914 / DSM 3382 / VKM B-1955 / HRM2)</name>
    <name type="common">Desulfobacterium autotrophicum</name>
    <dbReference type="NCBI Taxonomy" id="177437"/>
    <lineage>
        <taxon>Bacteria</taxon>
        <taxon>Pseudomonadati</taxon>
        <taxon>Thermodesulfobacteriota</taxon>
        <taxon>Desulfobacteria</taxon>
        <taxon>Desulfobacterales</taxon>
        <taxon>Desulfobacteraceae</taxon>
        <taxon>Desulforapulum</taxon>
    </lineage>
</organism>
<dbReference type="NCBIfam" id="TIGR01065">
    <property type="entry name" value="hlyIII"/>
    <property type="match status" value="1"/>
</dbReference>
<dbReference type="GO" id="GO:0140911">
    <property type="term" value="F:pore-forming activity"/>
    <property type="evidence" value="ECO:0007669"/>
    <property type="project" value="InterPro"/>
</dbReference>
<comment type="subcellular location">
    <subcellularLocation>
        <location evidence="1">Cell membrane</location>
        <topology evidence="1">Multi-pass membrane protein</topology>
    </subcellularLocation>
</comment>
<feature type="transmembrane region" description="Helical" evidence="8">
    <location>
        <begin position="108"/>
        <end position="126"/>
    </location>
</feature>
<evidence type="ECO:0000256" key="8">
    <source>
        <dbReference type="SAM" id="Phobius"/>
    </source>
</evidence>
<keyword evidence="4 8" id="KW-0812">Transmembrane</keyword>
<name>C0QB78_DESAH</name>
<feature type="transmembrane region" description="Helical" evidence="8">
    <location>
        <begin position="221"/>
        <end position="241"/>
    </location>
</feature>
<keyword evidence="6 8" id="KW-0472">Membrane</keyword>
<dbReference type="eggNOG" id="COG1272">
    <property type="taxonomic scope" value="Bacteria"/>
</dbReference>
<keyword evidence="7" id="KW-0479">Metal-binding</keyword>
<dbReference type="STRING" id="177437.HRM2_17730"/>
<dbReference type="GO" id="GO:0046872">
    <property type="term" value="F:metal ion binding"/>
    <property type="evidence" value="ECO:0007669"/>
    <property type="project" value="UniProtKB-KW"/>
</dbReference>
<evidence type="ECO:0000256" key="4">
    <source>
        <dbReference type="ARBA" id="ARBA00022692"/>
    </source>
</evidence>